<proteinExistence type="predicted"/>
<evidence type="ECO:0000313" key="2">
    <source>
        <dbReference type="EMBL" id="GLQ89137.1"/>
    </source>
</evidence>
<evidence type="ECO:0000313" key="3">
    <source>
        <dbReference type="Proteomes" id="UP001156627"/>
    </source>
</evidence>
<evidence type="ECO:0000256" key="1">
    <source>
        <dbReference type="SAM" id="Phobius"/>
    </source>
</evidence>
<dbReference type="EMBL" id="BSOA01000029">
    <property type="protein sequence ID" value="GLQ89137.1"/>
    <property type="molecule type" value="Genomic_DNA"/>
</dbReference>
<comment type="caution">
    <text evidence="2">The sequence shown here is derived from an EMBL/GenBank/DDBJ whole genome shotgun (WGS) entry which is preliminary data.</text>
</comment>
<accession>A0ABQ5XCF3</accession>
<feature type="transmembrane region" description="Helical" evidence="1">
    <location>
        <begin position="12"/>
        <end position="29"/>
    </location>
</feature>
<protein>
    <submittedName>
        <fullName evidence="2">Uncharacterized protein</fullName>
    </submittedName>
</protein>
<organism evidence="2 3">
    <name type="scientific">Dyella flagellata</name>
    <dbReference type="NCBI Taxonomy" id="1867833"/>
    <lineage>
        <taxon>Bacteria</taxon>
        <taxon>Pseudomonadati</taxon>
        <taxon>Pseudomonadota</taxon>
        <taxon>Gammaproteobacteria</taxon>
        <taxon>Lysobacterales</taxon>
        <taxon>Rhodanobacteraceae</taxon>
        <taxon>Dyella</taxon>
    </lineage>
</organism>
<keyword evidence="1" id="KW-0812">Transmembrane</keyword>
<name>A0ABQ5XCF3_9GAMM</name>
<sequence length="73" mass="7992">MLHNLASLSGGLGIFFMLCIPISLLYAITNYMFGPAQDTSIFLNGALIGSCTSTLTSLVLSISIWYRDIRQDM</sequence>
<reference evidence="3" key="1">
    <citation type="journal article" date="2019" name="Int. J. Syst. Evol. Microbiol.">
        <title>The Global Catalogue of Microorganisms (GCM) 10K type strain sequencing project: providing services to taxonomists for standard genome sequencing and annotation.</title>
        <authorList>
            <consortium name="The Broad Institute Genomics Platform"/>
            <consortium name="The Broad Institute Genome Sequencing Center for Infectious Disease"/>
            <person name="Wu L."/>
            <person name="Ma J."/>
        </authorList>
    </citation>
    <scope>NUCLEOTIDE SEQUENCE [LARGE SCALE GENOMIC DNA]</scope>
    <source>
        <strain evidence="3">NBRC 111981</strain>
    </source>
</reference>
<gene>
    <name evidence="2" type="ORF">GCM10007898_27090</name>
</gene>
<keyword evidence="3" id="KW-1185">Reference proteome</keyword>
<keyword evidence="1" id="KW-0472">Membrane</keyword>
<dbReference type="Proteomes" id="UP001156627">
    <property type="component" value="Unassembled WGS sequence"/>
</dbReference>
<keyword evidence="1" id="KW-1133">Transmembrane helix</keyword>
<feature type="transmembrane region" description="Helical" evidence="1">
    <location>
        <begin position="41"/>
        <end position="66"/>
    </location>
</feature>